<dbReference type="OMA" id="FFGMKKD"/>
<dbReference type="SUPFAM" id="SSF52833">
    <property type="entry name" value="Thioredoxin-like"/>
    <property type="match status" value="4"/>
</dbReference>
<evidence type="ECO:0000256" key="7">
    <source>
        <dbReference type="ARBA" id="ARBA00022737"/>
    </source>
</evidence>
<dbReference type="InterPro" id="IPR005788">
    <property type="entry name" value="PDI_thioredoxin-like_dom"/>
</dbReference>
<evidence type="ECO:0000256" key="16">
    <source>
        <dbReference type="SAM" id="MobiDB-lite"/>
    </source>
</evidence>
<dbReference type="Proteomes" id="UP000009131">
    <property type="component" value="Unassembled WGS sequence"/>
</dbReference>
<dbReference type="EMBL" id="BABT02000117">
    <property type="protein sequence ID" value="GAA97228.1"/>
    <property type="molecule type" value="Genomic_DNA"/>
</dbReference>
<dbReference type="eggNOG" id="KOG0190">
    <property type="taxonomic scope" value="Eukaryota"/>
</dbReference>
<dbReference type="InterPro" id="IPR005792">
    <property type="entry name" value="Prot_disulphide_isomerase"/>
</dbReference>
<dbReference type="CDD" id="cd02981">
    <property type="entry name" value="PDI_b_family"/>
    <property type="match status" value="1"/>
</dbReference>
<dbReference type="GO" id="GO:0006457">
    <property type="term" value="P:protein folding"/>
    <property type="evidence" value="ECO:0007669"/>
    <property type="project" value="TreeGrafter"/>
</dbReference>
<evidence type="ECO:0000256" key="3">
    <source>
        <dbReference type="ARBA" id="ARBA00004319"/>
    </source>
</evidence>
<evidence type="ECO:0000256" key="11">
    <source>
        <dbReference type="ARBA" id="ARBA00023284"/>
    </source>
</evidence>
<gene>
    <name evidence="19" type="primary">Mo03904</name>
    <name evidence="19" type="ORF">E5Q_03904</name>
</gene>
<evidence type="ECO:0000256" key="8">
    <source>
        <dbReference type="ARBA" id="ARBA00022824"/>
    </source>
</evidence>
<feature type="disulfide bond" description="Redox-active" evidence="13">
    <location>
        <begin position="378"/>
        <end position="381"/>
    </location>
</feature>
<reference evidence="19 20" key="2">
    <citation type="journal article" date="2012" name="Open Biol.">
        <title>Characteristics of nucleosomes and linker DNA regions on the genome of the basidiomycete Mixia osmundae revealed by mono- and dinucleosome mapping.</title>
        <authorList>
            <person name="Nishida H."/>
            <person name="Kondo S."/>
            <person name="Matsumoto T."/>
            <person name="Suzuki Y."/>
            <person name="Yoshikawa H."/>
            <person name="Taylor T.D."/>
            <person name="Sugiyama J."/>
        </authorList>
    </citation>
    <scope>NUCLEOTIDE SEQUENCE [LARGE SCALE GENOMIC DNA]</scope>
    <source>
        <strain evidence="20">CBS 9802 / IAM 14324 / JCM 22182 / KY 12970</strain>
    </source>
</reference>
<evidence type="ECO:0000256" key="14">
    <source>
        <dbReference type="RuleBase" id="RU004208"/>
    </source>
</evidence>
<evidence type="ECO:0000256" key="5">
    <source>
        <dbReference type="ARBA" id="ARBA00012723"/>
    </source>
</evidence>
<dbReference type="NCBIfam" id="TIGR01130">
    <property type="entry name" value="ER_PDI_fam"/>
    <property type="match status" value="1"/>
</dbReference>
<evidence type="ECO:0000256" key="1">
    <source>
        <dbReference type="ARBA" id="ARBA00001182"/>
    </source>
</evidence>
<evidence type="ECO:0000256" key="9">
    <source>
        <dbReference type="ARBA" id="ARBA00023157"/>
    </source>
</evidence>
<feature type="signal peptide" evidence="17">
    <location>
        <begin position="1"/>
        <end position="15"/>
    </location>
</feature>
<dbReference type="Pfam" id="PF00085">
    <property type="entry name" value="Thioredoxin"/>
    <property type="match status" value="2"/>
</dbReference>
<organism evidence="19 20">
    <name type="scientific">Mixia osmundae (strain CBS 9802 / IAM 14324 / JCM 22182 / KY 12970)</name>
    <dbReference type="NCBI Taxonomy" id="764103"/>
    <lineage>
        <taxon>Eukaryota</taxon>
        <taxon>Fungi</taxon>
        <taxon>Dikarya</taxon>
        <taxon>Basidiomycota</taxon>
        <taxon>Pucciniomycotina</taxon>
        <taxon>Mixiomycetes</taxon>
        <taxon>Mixiales</taxon>
        <taxon>Mixiaceae</taxon>
        <taxon>Mixia</taxon>
    </lineage>
</organism>
<comment type="catalytic activity">
    <reaction evidence="1 15">
        <text>Catalyzes the rearrangement of -S-S- bonds in proteins.</text>
        <dbReference type="EC" id="5.3.4.1"/>
    </reaction>
</comment>
<feature type="disulfide bond" description="Redox-active" evidence="13">
    <location>
        <begin position="45"/>
        <end position="48"/>
    </location>
</feature>
<evidence type="ECO:0000256" key="17">
    <source>
        <dbReference type="SAM" id="SignalP"/>
    </source>
</evidence>
<evidence type="ECO:0000256" key="15">
    <source>
        <dbReference type="RuleBase" id="RU361130"/>
    </source>
</evidence>
<feature type="region of interest" description="Disordered" evidence="16">
    <location>
        <begin position="458"/>
        <end position="492"/>
    </location>
</feature>
<dbReference type="FunCoup" id="G7E347">
    <property type="interactions" value="207"/>
</dbReference>
<dbReference type="PANTHER" id="PTHR18929">
    <property type="entry name" value="PROTEIN DISULFIDE ISOMERASE"/>
    <property type="match status" value="1"/>
</dbReference>
<dbReference type="FunFam" id="3.40.30.10:FF:000185">
    <property type="entry name" value="Protein disulfide-isomerase"/>
    <property type="match status" value="1"/>
</dbReference>
<evidence type="ECO:0000259" key="18">
    <source>
        <dbReference type="PROSITE" id="PS51352"/>
    </source>
</evidence>
<comment type="caution">
    <text evidence="19">The sequence shown here is derived from an EMBL/GenBank/DDBJ whole genome shotgun (WGS) entry which is preliminary data.</text>
</comment>
<dbReference type="STRING" id="764103.G7E347"/>
<accession>G7E347</accession>
<dbReference type="GO" id="GO:0003756">
    <property type="term" value="F:protein disulfide isomerase activity"/>
    <property type="evidence" value="ECO:0007669"/>
    <property type="project" value="UniProtKB-EC"/>
</dbReference>
<dbReference type="CDD" id="cd02982">
    <property type="entry name" value="PDI_b'_family"/>
    <property type="match status" value="1"/>
</dbReference>
<reference evidence="19 20" key="1">
    <citation type="journal article" date="2011" name="J. Gen. Appl. Microbiol.">
        <title>Draft genome sequencing of the enigmatic basidiomycete Mixia osmundae.</title>
        <authorList>
            <person name="Nishida H."/>
            <person name="Nagatsuka Y."/>
            <person name="Sugiyama J."/>
        </authorList>
    </citation>
    <scope>NUCLEOTIDE SEQUENCE [LARGE SCALE GENOMIC DNA]</scope>
    <source>
        <strain evidence="20">CBS 9802 / IAM 14324 / JCM 22182 / KY 12970</strain>
    </source>
</reference>
<keyword evidence="6 17" id="KW-0732">Signal</keyword>
<comment type="similarity">
    <text evidence="4 14">Belongs to the protein disulfide isomerase family.</text>
</comment>
<dbReference type="HOGENOM" id="CLU_025879_5_0_1"/>
<comment type="subcellular location">
    <subcellularLocation>
        <location evidence="3">Endoplasmic reticulum lumen</location>
    </subcellularLocation>
</comment>
<dbReference type="RefSeq" id="XP_014571096.1">
    <property type="nucleotide sequence ID" value="XM_014715610.1"/>
</dbReference>
<keyword evidence="7" id="KW-0677">Repeat</keyword>
<dbReference type="InterPro" id="IPR036249">
    <property type="entry name" value="Thioredoxin-like_sf"/>
</dbReference>
<proteinExistence type="inferred from homology"/>
<dbReference type="InterPro" id="IPR013766">
    <property type="entry name" value="Thioredoxin_domain"/>
</dbReference>
<dbReference type="PROSITE" id="PS00194">
    <property type="entry name" value="THIOREDOXIN_1"/>
    <property type="match status" value="2"/>
</dbReference>
<dbReference type="AlphaFoldDB" id="G7E347"/>
<feature type="compositionally biased region" description="Acidic residues" evidence="16">
    <location>
        <begin position="475"/>
        <end position="492"/>
    </location>
</feature>
<evidence type="ECO:0000256" key="10">
    <source>
        <dbReference type="ARBA" id="ARBA00023235"/>
    </source>
</evidence>
<dbReference type="PANTHER" id="PTHR18929:SF132">
    <property type="entry name" value="PROTEIN DISULFIDE-ISOMERASE A3"/>
    <property type="match status" value="1"/>
</dbReference>
<dbReference type="FunFam" id="3.40.30.10:FF:000017">
    <property type="entry name" value="Protein disulfide-isomerase A4"/>
    <property type="match status" value="1"/>
</dbReference>
<evidence type="ECO:0000256" key="4">
    <source>
        <dbReference type="ARBA" id="ARBA00006347"/>
    </source>
</evidence>
<comment type="function">
    <text evidence="2">Participates in the folding of proteins containing disulfide bonds, may be involved in glycosylation, prolyl hydroxylation and triglyceride transfer.</text>
</comment>
<dbReference type="PROSITE" id="PS51352">
    <property type="entry name" value="THIOREDOXIN_2"/>
    <property type="match status" value="2"/>
</dbReference>
<keyword evidence="10 15" id="KW-0413">Isomerase</keyword>
<keyword evidence="20" id="KW-1185">Reference proteome</keyword>
<dbReference type="FunFam" id="3.40.30.10:FF:000139">
    <property type="entry name" value="Protein disulfide-isomerase"/>
    <property type="match status" value="1"/>
</dbReference>
<name>G7E347_MIXOS</name>
<dbReference type="OrthoDB" id="427280at2759"/>
<feature type="domain" description="Thioredoxin" evidence="18">
    <location>
        <begin position="1"/>
        <end position="121"/>
    </location>
</feature>
<evidence type="ECO:0000256" key="13">
    <source>
        <dbReference type="PIRSR" id="PIRSR605792-51"/>
    </source>
</evidence>
<dbReference type="InterPro" id="IPR017937">
    <property type="entry name" value="Thioredoxin_CS"/>
</dbReference>
<evidence type="ECO:0000256" key="2">
    <source>
        <dbReference type="ARBA" id="ARBA00002692"/>
    </source>
</evidence>
<protein>
    <recommendedName>
        <fullName evidence="12 15">Protein disulfide-isomerase</fullName>
        <ecNumber evidence="5 15">5.3.4.1</ecNumber>
    </recommendedName>
</protein>
<evidence type="ECO:0000313" key="19">
    <source>
        <dbReference type="EMBL" id="GAA97228.1"/>
    </source>
</evidence>
<dbReference type="GO" id="GO:0005788">
    <property type="term" value="C:endoplasmic reticulum lumen"/>
    <property type="evidence" value="ECO:0007669"/>
    <property type="project" value="UniProtKB-SubCell"/>
</dbReference>
<keyword evidence="11 13" id="KW-0676">Redox-active center</keyword>
<dbReference type="CDD" id="cd02995">
    <property type="entry name" value="PDI_a_PDI_a'_C"/>
    <property type="match status" value="1"/>
</dbReference>
<feature type="chain" id="PRO_5012294047" description="Protein disulfide-isomerase" evidence="17">
    <location>
        <begin position="16"/>
        <end position="492"/>
    </location>
</feature>
<dbReference type="GO" id="GO:0034976">
    <property type="term" value="P:response to endoplasmic reticulum stress"/>
    <property type="evidence" value="ECO:0007669"/>
    <property type="project" value="TreeGrafter"/>
</dbReference>
<evidence type="ECO:0000256" key="12">
    <source>
        <dbReference type="ARBA" id="ARBA00039846"/>
    </source>
</evidence>
<feature type="domain" description="Thioredoxin" evidence="18">
    <location>
        <begin position="328"/>
        <end position="459"/>
    </location>
</feature>
<evidence type="ECO:0000256" key="6">
    <source>
        <dbReference type="ARBA" id="ARBA00022729"/>
    </source>
</evidence>
<dbReference type="Gene3D" id="3.40.30.10">
    <property type="entry name" value="Glutaredoxin"/>
    <property type="match status" value="4"/>
</dbReference>
<dbReference type="InParanoid" id="G7E347"/>
<keyword evidence="9 13" id="KW-1015">Disulfide bond</keyword>
<sequence>MRGLVFAALAAVAAASDVLELGKDTFRSTVDSSDLLLAEFFAPWCGHCKALAPHYEEAATALKESNIKLAKIDCTQEADLCAELGVNGYPTLKVFRNGKEADYAGTREAPGIISYMKKQALPAVSDVTSSNHDEFSKTDKVVIIAYLDSTDTEHKETFTKFANTHRDSYVFGLTHDSSLAGASGAKIVLHKSFDEGRNDFPSSSFTEDSLLEFVKTYDTPLLDEISPDNFAKYAESGLPLAYVFVERTDESREALVKSLEPLAREVKGKVNLVWIDALKFGDHAKSLNLEDAKWPAFAIQDVQEATKFPLDQSLTVDPENVGAFVRKYLKGEIEPSIKSEAVPATQDESVYVLVTSEFEKVALDDSKDVFLEIYAPWCGHCKRLKPIWEQLADQFSEHKDKFLVAKLDGTANDIPPTAGGKIAGFPTIRFKPAGSKEWIEYEGDRSIEDLISFAESKSANQVKSKGDLPTFEAEGSGDEASDDEEEAAHDEL</sequence>
<keyword evidence="8" id="KW-0256">Endoplasmic reticulum</keyword>
<dbReference type="CDD" id="cd02961">
    <property type="entry name" value="PDI_a_family"/>
    <property type="match status" value="1"/>
</dbReference>
<dbReference type="Pfam" id="PF13848">
    <property type="entry name" value="Thioredoxin_6"/>
    <property type="match status" value="1"/>
</dbReference>
<dbReference type="PRINTS" id="PR00421">
    <property type="entry name" value="THIOREDOXIN"/>
</dbReference>
<evidence type="ECO:0000313" key="20">
    <source>
        <dbReference type="Proteomes" id="UP000009131"/>
    </source>
</evidence>
<dbReference type="EC" id="5.3.4.1" evidence="5 15"/>
<dbReference type="NCBIfam" id="TIGR01126">
    <property type="entry name" value="pdi_dom"/>
    <property type="match status" value="1"/>
</dbReference>